<comment type="caution">
    <text evidence="2">The sequence shown here is derived from an EMBL/GenBank/DDBJ whole genome shotgun (WGS) entry which is preliminary data.</text>
</comment>
<dbReference type="InterPro" id="IPR024064">
    <property type="entry name" value="FdhE-like_sf"/>
</dbReference>
<dbReference type="Proteomes" id="UP000607645">
    <property type="component" value="Unassembled WGS sequence"/>
</dbReference>
<protein>
    <submittedName>
        <fullName evidence="2">Uncharacterized protein</fullName>
    </submittedName>
</protein>
<evidence type="ECO:0000313" key="3">
    <source>
        <dbReference type="Proteomes" id="UP000607645"/>
    </source>
</evidence>
<dbReference type="EMBL" id="JACOPQ010000004">
    <property type="protein sequence ID" value="MBC5736685.1"/>
    <property type="molecule type" value="Genomic_DNA"/>
</dbReference>
<reference evidence="2" key="1">
    <citation type="submission" date="2020-08" db="EMBL/GenBank/DDBJ databases">
        <title>Genome public.</title>
        <authorList>
            <person name="Liu C."/>
            <person name="Sun Q."/>
        </authorList>
    </citation>
    <scope>NUCLEOTIDE SEQUENCE</scope>
    <source>
        <strain evidence="2">NSJ-52</strain>
    </source>
</reference>
<feature type="transmembrane region" description="Helical" evidence="1">
    <location>
        <begin position="40"/>
        <end position="60"/>
    </location>
</feature>
<dbReference type="AlphaFoldDB" id="A0A8J6MCE5"/>
<keyword evidence="1" id="KW-0812">Transmembrane</keyword>
<organism evidence="2 3">
    <name type="scientific">Lawsonibacter faecis</name>
    <dbReference type="NCBI Taxonomy" id="2763052"/>
    <lineage>
        <taxon>Bacteria</taxon>
        <taxon>Bacillati</taxon>
        <taxon>Bacillota</taxon>
        <taxon>Clostridia</taxon>
        <taxon>Eubacteriales</taxon>
        <taxon>Oscillospiraceae</taxon>
        <taxon>Lawsonibacter</taxon>
    </lineage>
</organism>
<keyword evidence="1" id="KW-0472">Membrane</keyword>
<accession>A0A8J6MCE5</accession>
<name>A0A8J6MCE5_9FIRM</name>
<keyword evidence="1" id="KW-1133">Transmembrane helix</keyword>
<evidence type="ECO:0000313" key="2">
    <source>
        <dbReference type="EMBL" id="MBC5736685.1"/>
    </source>
</evidence>
<dbReference type="RefSeq" id="WP_186918814.1">
    <property type="nucleotide sequence ID" value="NZ_JACOPQ010000004.1"/>
</dbReference>
<dbReference type="SUPFAM" id="SSF144020">
    <property type="entry name" value="FdhE-like"/>
    <property type="match status" value="1"/>
</dbReference>
<sequence>MSRNLHCSDCGYTWQGAGGQCPRCGSRRVRYLREGGKSRGILAAAVIAAALLSVLIFTGVGTELARTLTGGNSGSHIAVEEMEMEVERLYEELYAVTVTMRNSGSGAIQISLDDMDFLDDQYEELFPAAVWPDGGEHDSAYLPAGRAGVLTGVVSLTPGTTRVGLYFWDGEESTSLWADVE</sequence>
<gene>
    <name evidence="2" type="ORF">H8S62_06630</name>
</gene>
<keyword evidence="3" id="KW-1185">Reference proteome</keyword>
<proteinExistence type="predicted"/>
<evidence type="ECO:0000256" key="1">
    <source>
        <dbReference type="SAM" id="Phobius"/>
    </source>
</evidence>